<keyword evidence="1" id="KW-0175">Coiled coil</keyword>
<accession>A0ABV6P7M6</accession>
<evidence type="ECO:0000256" key="1">
    <source>
        <dbReference type="SAM" id="Coils"/>
    </source>
</evidence>
<comment type="caution">
    <text evidence="2">The sequence shown here is derived from an EMBL/GenBank/DDBJ whole genome shotgun (WGS) entry which is preliminary data.</text>
</comment>
<sequence>MAEKKPLLSELRAGWASIENEGSNLGQVNAEPPESVPEIVEADLEIPRMLRARFYYWDAPPAGFRENQDIDPRTVRKLNAIDVMITSQGSGKLALLFSTRTRTYLNRKMGVIASLNSILKSTDANQAIDRYESPFRLTNEEIFLWLAVQHRDKPQLANDIFLEKIEGISSRDRTSRTADLRYGVDFDRSNFLTAVAEKDTLGPMDICFIRDVGTEKFSYEVKLHFDGGFEIKRNNILVPEELNHNDFMLTTSLDLAYKIIPRFNILYQNDAAKWRTQRVDVIEKAMSALEARYKSLRQVLQKQLDK</sequence>
<reference evidence="2 3" key="1">
    <citation type="submission" date="2024-09" db="EMBL/GenBank/DDBJ databases">
        <authorList>
            <person name="Sun Q."/>
            <person name="Mori K."/>
        </authorList>
    </citation>
    <scope>NUCLEOTIDE SEQUENCE [LARGE SCALE GENOMIC DNA]</scope>
    <source>
        <strain evidence="2 3">NCAIM B.02604</strain>
    </source>
</reference>
<protein>
    <submittedName>
        <fullName evidence="2">Uncharacterized protein</fullName>
    </submittedName>
</protein>
<evidence type="ECO:0000313" key="3">
    <source>
        <dbReference type="Proteomes" id="UP001589862"/>
    </source>
</evidence>
<keyword evidence="3" id="KW-1185">Reference proteome</keyword>
<proteinExistence type="predicted"/>
<organism evidence="2 3">
    <name type="scientific">Micrococcoides hystricis</name>
    <dbReference type="NCBI Taxonomy" id="1572761"/>
    <lineage>
        <taxon>Bacteria</taxon>
        <taxon>Bacillati</taxon>
        <taxon>Actinomycetota</taxon>
        <taxon>Actinomycetes</taxon>
        <taxon>Micrococcales</taxon>
        <taxon>Micrococcaceae</taxon>
        <taxon>Micrococcoides</taxon>
    </lineage>
</organism>
<dbReference type="RefSeq" id="WP_377457718.1">
    <property type="nucleotide sequence ID" value="NZ_JBHLUB010000001.1"/>
</dbReference>
<evidence type="ECO:0000313" key="2">
    <source>
        <dbReference type="EMBL" id="MFC0581128.1"/>
    </source>
</evidence>
<gene>
    <name evidence="2" type="ORF">ACFFFR_01820</name>
</gene>
<dbReference type="EMBL" id="JBHLUB010000001">
    <property type="protein sequence ID" value="MFC0581128.1"/>
    <property type="molecule type" value="Genomic_DNA"/>
</dbReference>
<feature type="coiled-coil region" evidence="1">
    <location>
        <begin position="279"/>
        <end position="306"/>
    </location>
</feature>
<dbReference type="Proteomes" id="UP001589862">
    <property type="component" value="Unassembled WGS sequence"/>
</dbReference>
<name>A0ABV6P7M6_9MICC</name>